<evidence type="ECO:0000313" key="2">
    <source>
        <dbReference type="EMBL" id="SUC31572.1"/>
    </source>
</evidence>
<keyword evidence="1" id="KW-0472">Membrane</keyword>
<dbReference type="AlphaFoldDB" id="A0A379FSF2"/>
<keyword evidence="1" id="KW-0812">Transmembrane</keyword>
<sequence length="90" mass="10503">MITATRKPQQAVSRRQIIRSGLLWLVFLAPFFFLTYGQVNTYTATLNQVPSIVFSWETHIPFLPWSIIPYWSIDLFYGLSLFICTTVKNK</sequence>
<proteinExistence type="predicted"/>
<reference evidence="2 3" key="1">
    <citation type="submission" date="2018-06" db="EMBL/GenBank/DDBJ databases">
        <authorList>
            <consortium name="Pathogen Informatics"/>
            <person name="Doyle S."/>
        </authorList>
    </citation>
    <scope>NUCLEOTIDE SEQUENCE [LARGE SCALE GENOMIC DNA]</scope>
    <source>
        <strain evidence="2 3">NCTC11801</strain>
    </source>
</reference>
<evidence type="ECO:0000256" key="1">
    <source>
        <dbReference type="SAM" id="Phobius"/>
    </source>
</evidence>
<feature type="transmembrane region" description="Helical" evidence="1">
    <location>
        <begin position="62"/>
        <end position="84"/>
    </location>
</feature>
<protein>
    <submittedName>
        <fullName evidence="2">Uncharacterized protein</fullName>
    </submittedName>
</protein>
<evidence type="ECO:0000313" key="3">
    <source>
        <dbReference type="Proteomes" id="UP000254208"/>
    </source>
</evidence>
<feature type="transmembrane region" description="Helical" evidence="1">
    <location>
        <begin position="21"/>
        <end position="42"/>
    </location>
</feature>
<dbReference type="EMBL" id="UGTZ01000001">
    <property type="protein sequence ID" value="SUC31572.1"/>
    <property type="molecule type" value="Genomic_DNA"/>
</dbReference>
<dbReference type="Proteomes" id="UP000254208">
    <property type="component" value="Unassembled WGS sequence"/>
</dbReference>
<name>A0A379FSF2_PRORE</name>
<gene>
    <name evidence="2" type="ORF">NCTC11801_02524</name>
</gene>
<accession>A0A379FSF2</accession>
<keyword evidence="1" id="KW-1133">Transmembrane helix</keyword>
<organism evidence="2 3">
    <name type="scientific">Providencia rettgeri</name>
    <dbReference type="NCBI Taxonomy" id="587"/>
    <lineage>
        <taxon>Bacteria</taxon>
        <taxon>Pseudomonadati</taxon>
        <taxon>Pseudomonadota</taxon>
        <taxon>Gammaproteobacteria</taxon>
        <taxon>Enterobacterales</taxon>
        <taxon>Morganellaceae</taxon>
        <taxon>Providencia</taxon>
    </lineage>
</organism>